<evidence type="ECO:0000259" key="5">
    <source>
        <dbReference type="Pfam" id="PF03178"/>
    </source>
</evidence>
<dbReference type="GO" id="GO:0005634">
    <property type="term" value="C:nucleus"/>
    <property type="evidence" value="ECO:0007669"/>
    <property type="project" value="UniProtKB-SubCell"/>
</dbReference>
<dbReference type="Pfam" id="PF03178">
    <property type="entry name" value="CPSF_A"/>
    <property type="match status" value="1"/>
</dbReference>
<dbReference type="Gene3D" id="2.130.10.10">
    <property type="entry name" value="YVTN repeat-like/Quinoprotein amine dehydrogenase"/>
    <property type="match status" value="3"/>
</dbReference>
<evidence type="ECO:0000256" key="4">
    <source>
        <dbReference type="ARBA" id="ARBA00023242"/>
    </source>
</evidence>
<dbReference type="Gene3D" id="1.10.150.910">
    <property type="match status" value="1"/>
</dbReference>
<dbReference type="SUPFAM" id="SSF50998">
    <property type="entry name" value="Quinoprotein alcohol dehydrogenase-like"/>
    <property type="match status" value="1"/>
</dbReference>
<comment type="subcellular location">
    <subcellularLocation>
        <location evidence="1">Nucleus</location>
    </subcellularLocation>
</comment>
<proteinExistence type="inferred from homology"/>
<dbReference type="Proteomes" id="UP000799640">
    <property type="component" value="Unassembled WGS sequence"/>
</dbReference>
<feature type="domain" description="RSE1/DDB1/CPSF1 first beta-propeller" evidence="6">
    <location>
        <begin position="12"/>
        <end position="364"/>
    </location>
</feature>
<evidence type="ECO:0000313" key="9">
    <source>
        <dbReference type="Proteomes" id="UP000799640"/>
    </source>
</evidence>
<dbReference type="Pfam" id="PF10433">
    <property type="entry name" value="Beta-prop_RSE1_1st"/>
    <property type="match status" value="1"/>
</dbReference>
<evidence type="ECO:0000256" key="2">
    <source>
        <dbReference type="ARBA" id="ARBA00007453"/>
    </source>
</evidence>
<dbReference type="InterPro" id="IPR015943">
    <property type="entry name" value="WD40/YVTN_repeat-like_dom_sf"/>
</dbReference>
<comment type="similarity">
    <text evidence="2">Belongs to the DDB1 family.</text>
</comment>
<feature type="domain" description="RSE1/DDB1/CPSF1 second beta-propeller" evidence="7">
    <location>
        <begin position="424"/>
        <end position="727"/>
    </location>
</feature>
<dbReference type="InterPro" id="IPR018846">
    <property type="entry name" value="Beta-prop_RSE1/DDB1/CPSF1_1st"/>
</dbReference>
<reference evidence="8" key="1">
    <citation type="journal article" date="2020" name="Stud. Mycol.">
        <title>101 Dothideomycetes genomes: a test case for predicting lifestyles and emergence of pathogens.</title>
        <authorList>
            <person name="Haridas S."/>
            <person name="Albert R."/>
            <person name="Binder M."/>
            <person name="Bloem J."/>
            <person name="Labutti K."/>
            <person name="Salamov A."/>
            <person name="Andreopoulos B."/>
            <person name="Baker S."/>
            <person name="Barry K."/>
            <person name="Bills G."/>
            <person name="Bluhm B."/>
            <person name="Cannon C."/>
            <person name="Castanera R."/>
            <person name="Culley D."/>
            <person name="Daum C."/>
            <person name="Ezra D."/>
            <person name="Gonzalez J."/>
            <person name="Henrissat B."/>
            <person name="Kuo A."/>
            <person name="Liang C."/>
            <person name="Lipzen A."/>
            <person name="Lutzoni F."/>
            <person name="Magnuson J."/>
            <person name="Mondo S."/>
            <person name="Nolan M."/>
            <person name="Ohm R."/>
            <person name="Pangilinan J."/>
            <person name="Park H.-J."/>
            <person name="Ramirez L."/>
            <person name="Alfaro M."/>
            <person name="Sun H."/>
            <person name="Tritt A."/>
            <person name="Yoshinaga Y."/>
            <person name="Zwiers L.-H."/>
            <person name="Turgeon B."/>
            <person name="Goodwin S."/>
            <person name="Spatafora J."/>
            <person name="Crous P."/>
            <person name="Grigoriev I."/>
        </authorList>
    </citation>
    <scope>NUCLEOTIDE SEQUENCE</scope>
    <source>
        <strain evidence="8">CBS 262.69</strain>
    </source>
</reference>
<dbReference type="InterPro" id="IPR004871">
    <property type="entry name" value="RSE1/DDB1/CPSF1_C"/>
</dbReference>
<keyword evidence="4" id="KW-0539">Nucleus</keyword>
<dbReference type="OrthoDB" id="433457at2759"/>
<dbReference type="InterPro" id="IPR011047">
    <property type="entry name" value="Quinoprotein_ADH-like_sf"/>
</dbReference>
<keyword evidence="9" id="KW-1185">Reference proteome</keyword>
<name>A0A6G1HKM3_9PEZI</name>
<evidence type="ECO:0000313" key="8">
    <source>
        <dbReference type="EMBL" id="KAF2396542.1"/>
    </source>
</evidence>
<dbReference type="InterPro" id="IPR058543">
    <property type="entry name" value="Beta-prop_RSE1/DDB1/CPSF1_2nd"/>
</dbReference>
<dbReference type="FunFam" id="2.130.10.10:FF:000629">
    <property type="entry name" value="UV-damaged DNA binding protein"/>
    <property type="match status" value="1"/>
</dbReference>
<dbReference type="Pfam" id="PF23726">
    <property type="entry name" value="Beta-prop_RSE1_2nd"/>
    <property type="match status" value="1"/>
</dbReference>
<accession>A0A6G1HKM3</accession>
<organism evidence="8 9">
    <name type="scientific">Trichodelitschia bisporula</name>
    <dbReference type="NCBI Taxonomy" id="703511"/>
    <lineage>
        <taxon>Eukaryota</taxon>
        <taxon>Fungi</taxon>
        <taxon>Dikarya</taxon>
        <taxon>Ascomycota</taxon>
        <taxon>Pezizomycotina</taxon>
        <taxon>Dothideomycetes</taxon>
        <taxon>Dothideomycetes incertae sedis</taxon>
        <taxon>Phaeotrichales</taxon>
        <taxon>Phaeotrichaceae</taxon>
        <taxon>Trichodelitschia</taxon>
    </lineage>
</organism>
<dbReference type="AlphaFoldDB" id="A0A6G1HKM3"/>
<dbReference type="InterPro" id="IPR050358">
    <property type="entry name" value="RSE1/DDB1/CFT1"/>
</dbReference>
<dbReference type="PANTHER" id="PTHR10644">
    <property type="entry name" value="DNA REPAIR/RNA PROCESSING CPSF FAMILY"/>
    <property type="match status" value="1"/>
</dbReference>
<sequence length="1126" mass="123754">MAYIAPIHRPSSVRHALKLQFLQADEDCLAVAKSNRLEFYVQTQDGLELRESISIYGRVTILNKIRPPASPTDHLFVGTDRAMYFTLFWDQATSTLRTEKEFLDLSEKSAQPSQTGDRCTIDPTGEFMILEVYEGIITTLPLTRRGKKKADVEYGIIGEPAWTRIPEFFVRSSAFLQRTPKSGEKGDRPRLALLYEDHEGTVKVRVRQLSYTAGGGGDPIAELEDIPNSPTSPLDRDCRHLIPISGPPYGMLILGETGITYFDDLTFLTHTQPLDDATIFVAWEKIDTQRYVLADEYGKLYLLMLILDAQEKLERWRIDVLGVSSRASVLVYLDQGRIFIGSHQGDSRVVQITEEAKISVLQSMPNIGPILDFTVMDMGNRSGEGQGNEYSSGQARIVTGSGAWNDGSLRSVRSGVGLEDLGFLGDIPHVVDLFSLKSDTSSQHVDTLVVSFIDETRVFAFSENGDVEELLEFKGMSFTEETLLAMNLPDGGLLQVTSSAVRLVDLDGGMVRSEWRPPQPITALAANDRHLVVSVGGDTIQVIKLTDAIIPSTQRTFPSGQQVACVTISSELSGVCAVGFWQDSLVAVLNLDTLDTLESVKVSSEEVAVPRSLLLASLFPDQPPTLFLAMADGNVVKFDIDPCTYKLSSKKSTILGTQQAVLKTLPRADGTSSVFVACENPSLIYVSEGRIIYSAVTAENTTCLCSFDSAAYPGAVAIATADGLRVSLIESERTTHIQTLALGETVRRVAYSPALKAFGLGTIERTLEYAVEKIESHFKLADEVLFQELDTWPLEQDELVESVIRAELPDGTGGLVERFVVGTSYLDDAPAENHRGRILIFEVTPTRALNLLTENQVKGMCRCLAIVEGKIVAALVKTVVIYSLTYPSPSRPTLAKCATYRTSTAPIDIAVTGNLIAVADLMKSVSVVEYHTGDPGVADSLTEVARHYQTAWGTAVANVAPDTWLESDAEGNLIQLKRDQDGPTETDRRRLQLQATICLGEMVNRIRSIDVVTQPGAAVIPKAFIATVEGSIYLFALISEAKQNALMELQTNLAERIQSPGYIRFNEYRAFRTQTRQNEEPVRFVDGELIEKFLDCSPETQEQAVIGVGMSVDEVKEMVESLRRLH</sequence>
<evidence type="ECO:0000256" key="3">
    <source>
        <dbReference type="ARBA" id="ARBA00014577"/>
    </source>
</evidence>
<dbReference type="EMBL" id="ML996706">
    <property type="protein sequence ID" value="KAF2396542.1"/>
    <property type="molecule type" value="Genomic_DNA"/>
</dbReference>
<protein>
    <recommendedName>
        <fullName evidence="3">DNA damage-binding protein 1</fullName>
    </recommendedName>
</protein>
<evidence type="ECO:0000259" key="7">
    <source>
        <dbReference type="Pfam" id="PF23726"/>
    </source>
</evidence>
<dbReference type="GO" id="GO:0003676">
    <property type="term" value="F:nucleic acid binding"/>
    <property type="evidence" value="ECO:0007669"/>
    <property type="project" value="InterPro"/>
</dbReference>
<evidence type="ECO:0000259" key="6">
    <source>
        <dbReference type="Pfam" id="PF10433"/>
    </source>
</evidence>
<feature type="domain" description="RSE1/DDB1/CPSF1 C-terminal" evidence="5">
    <location>
        <begin position="776"/>
        <end position="1095"/>
    </location>
</feature>
<gene>
    <name evidence="8" type="ORF">EJ06DRAFT_559680</name>
</gene>
<evidence type="ECO:0000256" key="1">
    <source>
        <dbReference type="ARBA" id="ARBA00004123"/>
    </source>
</evidence>